<name>A0A936ZL63_9BURK</name>
<dbReference type="Proteomes" id="UP000613011">
    <property type="component" value="Unassembled WGS sequence"/>
</dbReference>
<dbReference type="RefSeq" id="WP_201682725.1">
    <property type="nucleotide sequence ID" value="NZ_JAEQNA010000001.1"/>
</dbReference>
<sequence>MAQSATDSLAVSAASVELLERLHRDARTLQPRAWVGLWVDLGEAAARWDPHLHAYDNPLDFSTFLQIAIDSAESRRASGPDARKWLAASGSELALRLGPREAPRRQFELAVAHCKHDLDERHQAPIDTLASGFRAAIAPPAQEAPGAQPG</sequence>
<proteinExistence type="predicted"/>
<evidence type="ECO:0000313" key="2">
    <source>
        <dbReference type="Proteomes" id="UP000613011"/>
    </source>
</evidence>
<evidence type="ECO:0000313" key="1">
    <source>
        <dbReference type="EMBL" id="MBL0419716.1"/>
    </source>
</evidence>
<comment type="caution">
    <text evidence="1">The sequence shown here is derived from an EMBL/GenBank/DDBJ whole genome shotgun (WGS) entry which is preliminary data.</text>
</comment>
<dbReference type="AlphaFoldDB" id="A0A936ZL63"/>
<organism evidence="1 2">
    <name type="scientific">Ramlibacter aurantiacus</name>
    <dbReference type="NCBI Taxonomy" id="2801330"/>
    <lineage>
        <taxon>Bacteria</taxon>
        <taxon>Pseudomonadati</taxon>
        <taxon>Pseudomonadota</taxon>
        <taxon>Betaproteobacteria</taxon>
        <taxon>Burkholderiales</taxon>
        <taxon>Comamonadaceae</taxon>
        <taxon>Ramlibacter</taxon>
    </lineage>
</organism>
<dbReference type="EMBL" id="JAEQNA010000001">
    <property type="protein sequence ID" value="MBL0419716.1"/>
    <property type="molecule type" value="Genomic_DNA"/>
</dbReference>
<keyword evidence="2" id="KW-1185">Reference proteome</keyword>
<accession>A0A936ZL63</accession>
<gene>
    <name evidence="1" type="ORF">JI739_05070</name>
</gene>
<reference evidence="1" key="1">
    <citation type="submission" date="2021-01" db="EMBL/GenBank/DDBJ databases">
        <title>Ramlibacter sp. strain AW1 16S ribosomal RNA gene Genome sequencing and assembly.</title>
        <authorList>
            <person name="Kang M."/>
        </authorList>
    </citation>
    <scope>NUCLEOTIDE SEQUENCE</scope>
    <source>
        <strain evidence="1">AW1</strain>
    </source>
</reference>
<protein>
    <submittedName>
        <fullName evidence="1">Uncharacterized protein</fullName>
    </submittedName>
</protein>